<evidence type="ECO:0000259" key="3">
    <source>
        <dbReference type="SMART" id="SM00635"/>
    </source>
</evidence>
<accession>A0A0K1PF01</accession>
<dbReference type="InterPro" id="IPR008964">
    <property type="entry name" value="Invasin/intimin_cell_adhesion"/>
</dbReference>
<dbReference type="PANTHER" id="PTHR45982:SF1">
    <property type="entry name" value="REGULATOR OF CHROMOSOME CONDENSATION"/>
    <property type="match status" value="1"/>
</dbReference>
<dbReference type="Pfam" id="PF00415">
    <property type="entry name" value="RCC1"/>
    <property type="match status" value="1"/>
</dbReference>
<feature type="compositionally biased region" description="Gly residues" evidence="1">
    <location>
        <begin position="36"/>
        <end position="79"/>
    </location>
</feature>
<dbReference type="PRINTS" id="PR00633">
    <property type="entry name" value="RCCNDNSATION"/>
</dbReference>
<dbReference type="STRING" id="1391653.AKJ08_2383"/>
<feature type="domain" description="BIG2" evidence="3">
    <location>
        <begin position="168"/>
        <end position="248"/>
    </location>
</feature>
<dbReference type="OrthoDB" id="9758365at2"/>
<name>A0A0K1PF01_9BACT</name>
<dbReference type="Gene3D" id="2.60.40.1080">
    <property type="match status" value="1"/>
</dbReference>
<feature type="domain" description="BIG2" evidence="3">
    <location>
        <begin position="83"/>
        <end position="163"/>
    </location>
</feature>
<keyword evidence="5" id="KW-1185">Reference proteome</keyword>
<dbReference type="Pfam" id="PF02368">
    <property type="entry name" value="Big_2"/>
    <property type="match status" value="2"/>
</dbReference>
<dbReference type="InterPro" id="IPR051553">
    <property type="entry name" value="Ran_GTPase-activating"/>
</dbReference>
<dbReference type="PROSITE" id="PS51257">
    <property type="entry name" value="PROKAR_LIPOPROTEIN"/>
    <property type="match status" value="1"/>
</dbReference>
<dbReference type="PANTHER" id="PTHR45982">
    <property type="entry name" value="REGULATOR OF CHROMOSOME CONDENSATION"/>
    <property type="match status" value="1"/>
</dbReference>
<dbReference type="AlphaFoldDB" id="A0A0K1PF01"/>
<organism evidence="4 5">
    <name type="scientific">Vulgatibacter incomptus</name>
    <dbReference type="NCBI Taxonomy" id="1391653"/>
    <lineage>
        <taxon>Bacteria</taxon>
        <taxon>Pseudomonadati</taxon>
        <taxon>Myxococcota</taxon>
        <taxon>Myxococcia</taxon>
        <taxon>Myxococcales</taxon>
        <taxon>Cystobacterineae</taxon>
        <taxon>Vulgatibacteraceae</taxon>
        <taxon>Vulgatibacter</taxon>
    </lineage>
</organism>
<dbReference type="NCBIfam" id="NF033679">
    <property type="entry name" value="DNRLRE_dom"/>
    <property type="match status" value="1"/>
</dbReference>
<dbReference type="SUPFAM" id="SSF50985">
    <property type="entry name" value="RCC1/BLIP-II"/>
    <property type="match status" value="2"/>
</dbReference>
<evidence type="ECO:0000256" key="1">
    <source>
        <dbReference type="SAM" id="MobiDB-lite"/>
    </source>
</evidence>
<dbReference type="Gene3D" id="2.130.10.30">
    <property type="entry name" value="Regulator of chromosome condensation 1/beta-lactamase-inhibitor protein II"/>
    <property type="match status" value="2"/>
</dbReference>
<evidence type="ECO:0000313" key="4">
    <source>
        <dbReference type="EMBL" id="AKU91996.1"/>
    </source>
</evidence>
<keyword evidence="2" id="KW-0732">Signal</keyword>
<dbReference type="Pfam" id="PF13540">
    <property type="entry name" value="RCC1_2"/>
    <property type="match status" value="3"/>
</dbReference>
<dbReference type="PROSITE" id="PS50012">
    <property type="entry name" value="RCC1_3"/>
    <property type="match status" value="3"/>
</dbReference>
<evidence type="ECO:0000256" key="2">
    <source>
        <dbReference type="SAM" id="SignalP"/>
    </source>
</evidence>
<feature type="signal peptide" evidence="2">
    <location>
        <begin position="1"/>
        <end position="27"/>
    </location>
</feature>
<dbReference type="InterPro" id="IPR000408">
    <property type="entry name" value="Reg_chr_condens"/>
</dbReference>
<dbReference type="KEGG" id="vin:AKJ08_2383"/>
<dbReference type="InterPro" id="IPR003343">
    <property type="entry name" value="Big_2"/>
</dbReference>
<dbReference type="GO" id="GO:0005737">
    <property type="term" value="C:cytoplasm"/>
    <property type="evidence" value="ECO:0007669"/>
    <property type="project" value="TreeGrafter"/>
</dbReference>
<feature type="chain" id="PRO_5005465418" description="BIG2 domain-containing protein" evidence="2">
    <location>
        <begin position="28"/>
        <end position="905"/>
    </location>
</feature>
<sequence length="905" mass="91797">MTMKFWCLFTPRSGALLLTLALALAGAGCGSKKSGGVAGTGGEAGSSTGGSGGDGGTGGEGGSGGAGGEGGTGEGGSGGTVAPIERVEVSPDAVSVIEHRSFTLTAKAYDANDEERTGIEVIWSSSDESIATVEADGVVTGIQPGEVEITASVGDRVGVAHIAVTEGTIASIVFAADSNEVVVDGTATIIAVALDEDGLVLLGRSFSWSSSNEDIAPVDGAGVVAGVEPGVSRITAAIGDVSATLDVSVVHRFVSISAGDTHTCALNAAGAAWCWGANWSGQLGNGDTADEESHPIPVRVGPGLGLRFTSLSAGESFTCGLTADGDVWCWGDNGDYQLGFDDISGAATPVLVPGSHYAAISTMYYGICGLDFTGRAHCWGYSSNDYELGDADVTDSTATPVAVSGPFEGEEPLDFVVLRNGEYHSCGLTPANRLFCWGYNSSGQLGDGSRESRARPVEPLPGETVVAFGLGNAHTCAVTADEKTWCWGANRAGQSGTASGQNILAPTLLFDGSEFVPAAFAMGDSHSCAVDAVGAVWCWGVTYGEIFGREEGDVPAEPGPIDGGLSFTSISARGEHTCGIATDGKAYCWGSNRSGALGVDVSIWTSALPLPVYGQSPVICLPDCTGACGGSAEVDCEGVCGGSAMVDCDGVCGGSAVEDCEGTCGGSATEDCEGACGGSTTEDCEGVCGGSAVEDCEGTCGGSAELDCAEVCGGSATVDACGICVPDGEDDPCISTGIVASKNVEVSTSWPALEIATLSVRREDGPNPSHVYLGFDLGGLPADATVRGVELRLHAVGGFAFGGDGNTYTHFVPDNTWTAGFDWQSAPAFDPTPAGKWWLWFAGPGSAMATIDGPELMDFVQAQLEGDGFVSFMLRSPGYDTYYDSRFAANPEDRPTLVVTYTLPE</sequence>
<dbReference type="PATRIC" id="fig|1391653.3.peg.2485"/>
<dbReference type="GO" id="GO:0005085">
    <property type="term" value="F:guanyl-nucleotide exchange factor activity"/>
    <property type="evidence" value="ECO:0007669"/>
    <property type="project" value="TreeGrafter"/>
</dbReference>
<dbReference type="SUPFAM" id="SSF49373">
    <property type="entry name" value="Invasin/intimin cell-adhesion fragments"/>
    <property type="match status" value="2"/>
</dbReference>
<dbReference type="Proteomes" id="UP000055590">
    <property type="component" value="Chromosome"/>
</dbReference>
<gene>
    <name evidence="4" type="ORF">AKJ08_2383</name>
</gene>
<protein>
    <recommendedName>
        <fullName evidence="3">BIG2 domain-containing protein</fullName>
    </recommendedName>
</protein>
<reference evidence="4 5" key="1">
    <citation type="submission" date="2015-08" db="EMBL/GenBank/DDBJ databases">
        <authorList>
            <person name="Babu N.S."/>
            <person name="Beckwith C.J."/>
            <person name="Beseler K.G."/>
            <person name="Brison A."/>
            <person name="Carone J.V."/>
            <person name="Caskin T.P."/>
            <person name="Diamond M."/>
            <person name="Durham M.E."/>
            <person name="Foxe J.M."/>
            <person name="Go M."/>
            <person name="Henderson B.A."/>
            <person name="Jones I.B."/>
            <person name="McGettigan J.A."/>
            <person name="Micheletti S.J."/>
            <person name="Nasrallah M.E."/>
            <person name="Ortiz D."/>
            <person name="Piller C.R."/>
            <person name="Privatt S.R."/>
            <person name="Schneider S.L."/>
            <person name="Sharp S."/>
            <person name="Smith T.C."/>
            <person name="Stanton J.D."/>
            <person name="Ullery H.E."/>
            <person name="Wilson R.J."/>
            <person name="Serrano M.G."/>
            <person name="Buck G."/>
            <person name="Lee V."/>
            <person name="Wang Y."/>
            <person name="Carvalho R."/>
            <person name="Voegtly L."/>
            <person name="Shi R."/>
            <person name="Duckworth R."/>
            <person name="Johnson A."/>
            <person name="Loviza R."/>
            <person name="Walstead R."/>
            <person name="Shah Z."/>
            <person name="Kiflezghi M."/>
            <person name="Wade K."/>
            <person name="Ball S.L."/>
            <person name="Bradley K.W."/>
            <person name="Asai D.J."/>
            <person name="Bowman C.A."/>
            <person name="Russell D.A."/>
            <person name="Pope W.H."/>
            <person name="Jacobs-Sera D."/>
            <person name="Hendrix R.W."/>
            <person name="Hatfull G.F."/>
        </authorList>
    </citation>
    <scope>NUCLEOTIDE SEQUENCE [LARGE SCALE GENOMIC DNA]</scope>
    <source>
        <strain evidence="4 5">DSM 27710</strain>
    </source>
</reference>
<dbReference type="InterPro" id="IPR009091">
    <property type="entry name" value="RCC1/BLIP-II"/>
</dbReference>
<dbReference type="EMBL" id="CP012332">
    <property type="protein sequence ID" value="AKU91996.1"/>
    <property type="molecule type" value="Genomic_DNA"/>
</dbReference>
<feature type="region of interest" description="Disordered" evidence="1">
    <location>
        <begin position="35"/>
        <end position="82"/>
    </location>
</feature>
<proteinExistence type="predicted"/>
<dbReference type="SMART" id="SM00635">
    <property type="entry name" value="BID_2"/>
    <property type="match status" value="2"/>
</dbReference>
<evidence type="ECO:0000313" key="5">
    <source>
        <dbReference type="Proteomes" id="UP000055590"/>
    </source>
</evidence>